<dbReference type="Proteomes" id="UP000805193">
    <property type="component" value="Unassembled WGS sequence"/>
</dbReference>
<proteinExistence type="predicted"/>
<protein>
    <submittedName>
        <fullName evidence="1">Uncharacterized protein</fullName>
    </submittedName>
</protein>
<evidence type="ECO:0000313" key="2">
    <source>
        <dbReference type="Proteomes" id="UP000805193"/>
    </source>
</evidence>
<keyword evidence="2" id="KW-1185">Reference proteome</keyword>
<comment type="caution">
    <text evidence="1">The sequence shown here is derived from an EMBL/GenBank/DDBJ whole genome shotgun (WGS) entry which is preliminary data.</text>
</comment>
<evidence type="ECO:0000313" key="1">
    <source>
        <dbReference type="EMBL" id="KAG0431709.1"/>
    </source>
</evidence>
<gene>
    <name evidence="1" type="ORF">HPB47_021536</name>
</gene>
<accession>A0AC60QCA2</accession>
<dbReference type="EMBL" id="JABSTQ010009204">
    <property type="protein sequence ID" value="KAG0431709.1"/>
    <property type="molecule type" value="Genomic_DNA"/>
</dbReference>
<reference evidence="1 2" key="1">
    <citation type="journal article" date="2020" name="Cell">
        <title>Large-Scale Comparative Analyses of Tick Genomes Elucidate Their Genetic Diversity and Vector Capacities.</title>
        <authorList>
            <consortium name="Tick Genome and Microbiome Consortium (TIGMIC)"/>
            <person name="Jia N."/>
            <person name="Wang J."/>
            <person name="Shi W."/>
            <person name="Du L."/>
            <person name="Sun Y."/>
            <person name="Zhan W."/>
            <person name="Jiang J.F."/>
            <person name="Wang Q."/>
            <person name="Zhang B."/>
            <person name="Ji P."/>
            <person name="Bell-Sakyi L."/>
            <person name="Cui X.M."/>
            <person name="Yuan T.T."/>
            <person name="Jiang B.G."/>
            <person name="Yang W.F."/>
            <person name="Lam T.T."/>
            <person name="Chang Q.C."/>
            <person name="Ding S.J."/>
            <person name="Wang X.J."/>
            <person name="Zhu J.G."/>
            <person name="Ruan X.D."/>
            <person name="Zhao L."/>
            <person name="Wei J.T."/>
            <person name="Ye R.Z."/>
            <person name="Que T.C."/>
            <person name="Du C.H."/>
            <person name="Zhou Y.H."/>
            <person name="Cheng J.X."/>
            <person name="Dai P.F."/>
            <person name="Guo W.B."/>
            <person name="Han X.H."/>
            <person name="Huang E.J."/>
            <person name="Li L.F."/>
            <person name="Wei W."/>
            <person name="Gao Y.C."/>
            <person name="Liu J.Z."/>
            <person name="Shao H.Z."/>
            <person name="Wang X."/>
            <person name="Wang C.C."/>
            <person name="Yang T.C."/>
            <person name="Huo Q.B."/>
            <person name="Li W."/>
            <person name="Chen H.Y."/>
            <person name="Chen S.E."/>
            <person name="Zhou L.G."/>
            <person name="Ni X.B."/>
            <person name="Tian J.H."/>
            <person name="Sheng Y."/>
            <person name="Liu T."/>
            <person name="Pan Y.S."/>
            <person name="Xia L.Y."/>
            <person name="Li J."/>
            <person name="Zhao F."/>
            <person name="Cao W.C."/>
        </authorList>
    </citation>
    <scope>NUCLEOTIDE SEQUENCE [LARGE SCALE GENOMIC DNA]</scope>
    <source>
        <strain evidence="1">Iper-2018</strain>
    </source>
</reference>
<organism evidence="1 2">
    <name type="scientific">Ixodes persulcatus</name>
    <name type="common">Taiga tick</name>
    <dbReference type="NCBI Taxonomy" id="34615"/>
    <lineage>
        <taxon>Eukaryota</taxon>
        <taxon>Metazoa</taxon>
        <taxon>Ecdysozoa</taxon>
        <taxon>Arthropoda</taxon>
        <taxon>Chelicerata</taxon>
        <taxon>Arachnida</taxon>
        <taxon>Acari</taxon>
        <taxon>Parasitiformes</taxon>
        <taxon>Ixodida</taxon>
        <taxon>Ixodoidea</taxon>
        <taxon>Ixodidae</taxon>
        <taxon>Ixodinae</taxon>
        <taxon>Ixodes</taxon>
    </lineage>
</organism>
<sequence>MNYDVPIQNAPRAGKISSCHKALHTLHTSRANAGEEETNNCDGQRAWWEGPICEGGGRSFDVTPLRWRCRRHGAHLDASTRADLISVHAQFTKEAGVCHTSATCATCHVSRVPCGVGASCLSIIHDAAPQGLTVQPFFQQHQWRFLAGKVAEVSRLPRRKGGRYDARRRSTSAVSARTPAENKLDLVKHERTHTGEKPFQCQSCLRGFTTRANYVRHLKVHREGKFKCSFCDAVFTDKKYRTVHERVHCGNAPRCNVCGRQFKSTLCLIQHKELRHEEPPSKETALVAPGVGVVGNTEDTLELPKSLAEPGKCGEGTPIKVENPAADVSTPPL</sequence>
<name>A0AC60QCA2_IXOPE</name>